<protein>
    <recommendedName>
        <fullName evidence="7">AMP-binding protein</fullName>
    </recommendedName>
</protein>
<comment type="similarity">
    <text evidence="1">Belongs to the ATP-dependent AMP-binding enzyme family.</text>
</comment>
<dbReference type="RefSeq" id="WP_148137238.1">
    <property type="nucleotide sequence ID" value="NZ_CP017634.1"/>
</dbReference>
<dbReference type="FunFam" id="3.30.300.30:FF:000008">
    <property type="entry name" value="2,3-dihydroxybenzoate-AMP ligase"/>
    <property type="match status" value="1"/>
</dbReference>
<dbReference type="GO" id="GO:0006631">
    <property type="term" value="P:fatty acid metabolic process"/>
    <property type="evidence" value="ECO:0007669"/>
    <property type="project" value="TreeGrafter"/>
</dbReference>
<gene>
    <name evidence="5" type="ORF">DCMF_26625</name>
</gene>
<dbReference type="GO" id="GO:0031956">
    <property type="term" value="F:medium-chain fatty acid-CoA ligase activity"/>
    <property type="evidence" value="ECO:0007669"/>
    <property type="project" value="TreeGrafter"/>
</dbReference>
<dbReference type="InterPro" id="IPR042099">
    <property type="entry name" value="ANL_N_sf"/>
</dbReference>
<feature type="domain" description="AMP-binding enzyme C-terminal" evidence="4">
    <location>
        <begin position="451"/>
        <end position="526"/>
    </location>
</feature>
<name>A0A3G1KZA0_FORW1</name>
<sequence length="546" mass="60787">MFQAEGAALWDLLEYNASAREKNPVVLFPQKDVEVSYGQLYKQAWAVAKGLIALGIQQGEHTAILAPNSPEWLVLEYGSTAVGAPVVLMNSGYRMLELELALKQTDVVALFIADNQGTNDYIDTIGKLCPGLLEKPPGDWKSAKFPKLRYVIGLGEKRLPGMLMWSDVIAAAEKIEDDVFLKRKMRVRADDTAFILFTSGTTGEPKGAMLSQNNILTNMRALNKCFNYTESDRVCLPVPLFHVFGLGMSILAALVGIASICEPCQANQIVQTIRKTGATVLCGTPTMFIGWMDALEDLKSGESFLTKAVSAGASLYTETANRILERTTIKEIWNCYGTTETIVISGFRINHVQKSEFVSAGYPLERMEVKIAEGAGERELEVGQPGELLTRGSGVMRGYYHKPEATAKAINESGWYRTGDMAAIDREGKINIVGRIKEMLIRGGENIFPREIEEYLMSHPKIKEAQVVGIPSEYYGEEPVAFVILREDETATQIELKKYCKGRIAYYKIPVFIYFVDSFPKTASGKVQKFKLREQAIEQLNHKRRK</sequence>
<dbReference type="InterPro" id="IPR025110">
    <property type="entry name" value="AMP-bd_C"/>
</dbReference>
<dbReference type="PROSITE" id="PS00455">
    <property type="entry name" value="AMP_BINDING"/>
    <property type="match status" value="1"/>
</dbReference>
<keyword evidence="2" id="KW-0436">Ligase</keyword>
<dbReference type="InterPro" id="IPR045851">
    <property type="entry name" value="AMP-bd_C_sf"/>
</dbReference>
<dbReference type="AlphaFoldDB" id="A0A3G1KZA0"/>
<dbReference type="EMBL" id="CP017634">
    <property type="protein sequence ID" value="ATW27853.1"/>
    <property type="molecule type" value="Genomic_DNA"/>
</dbReference>
<dbReference type="Pfam" id="PF00501">
    <property type="entry name" value="AMP-binding"/>
    <property type="match status" value="1"/>
</dbReference>
<reference evidence="5 6" key="1">
    <citation type="submission" date="2016-10" db="EMBL/GenBank/DDBJ databases">
        <title>Complete Genome Sequence of Peptococcaceae strain DCMF.</title>
        <authorList>
            <person name="Edwards R.J."/>
            <person name="Holland S.I."/>
            <person name="Deshpande N.P."/>
            <person name="Wong Y.K."/>
            <person name="Ertan H."/>
            <person name="Manefield M."/>
            <person name="Russell T.L."/>
            <person name="Lee M.J."/>
        </authorList>
    </citation>
    <scope>NUCLEOTIDE SEQUENCE [LARGE SCALE GENOMIC DNA]</scope>
    <source>
        <strain evidence="5 6">DCMF</strain>
    </source>
</reference>
<evidence type="ECO:0000259" key="3">
    <source>
        <dbReference type="Pfam" id="PF00501"/>
    </source>
</evidence>
<dbReference type="InterPro" id="IPR020845">
    <property type="entry name" value="AMP-binding_CS"/>
</dbReference>
<dbReference type="Pfam" id="PF13193">
    <property type="entry name" value="AMP-binding_C"/>
    <property type="match status" value="1"/>
</dbReference>
<evidence type="ECO:0000313" key="5">
    <source>
        <dbReference type="EMBL" id="ATW27853.1"/>
    </source>
</evidence>
<evidence type="ECO:0000256" key="2">
    <source>
        <dbReference type="ARBA" id="ARBA00022598"/>
    </source>
</evidence>
<dbReference type="InterPro" id="IPR000873">
    <property type="entry name" value="AMP-dep_synth/lig_dom"/>
</dbReference>
<dbReference type="OrthoDB" id="9778383at2"/>
<dbReference type="PANTHER" id="PTHR43201">
    <property type="entry name" value="ACYL-COA SYNTHETASE"/>
    <property type="match status" value="1"/>
</dbReference>
<organism evidence="5 6">
    <name type="scientific">Formimonas warabiya</name>
    <dbReference type="NCBI Taxonomy" id="1761012"/>
    <lineage>
        <taxon>Bacteria</taxon>
        <taxon>Bacillati</taxon>
        <taxon>Bacillota</taxon>
        <taxon>Clostridia</taxon>
        <taxon>Eubacteriales</taxon>
        <taxon>Peptococcaceae</taxon>
        <taxon>Candidatus Formimonas</taxon>
    </lineage>
</organism>
<evidence type="ECO:0000313" key="6">
    <source>
        <dbReference type="Proteomes" id="UP000323521"/>
    </source>
</evidence>
<keyword evidence="6" id="KW-1185">Reference proteome</keyword>
<accession>A0A3G1KZA0</accession>
<dbReference type="KEGG" id="fwa:DCMF_26625"/>
<dbReference type="PANTHER" id="PTHR43201:SF5">
    <property type="entry name" value="MEDIUM-CHAIN ACYL-COA LIGASE ACSF2, MITOCHONDRIAL"/>
    <property type="match status" value="1"/>
</dbReference>
<dbReference type="Gene3D" id="3.30.300.30">
    <property type="match status" value="1"/>
</dbReference>
<dbReference type="Gene3D" id="3.40.50.12780">
    <property type="entry name" value="N-terminal domain of ligase-like"/>
    <property type="match status" value="1"/>
</dbReference>
<proteinExistence type="inferred from homology"/>
<evidence type="ECO:0000256" key="1">
    <source>
        <dbReference type="ARBA" id="ARBA00006432"/>
    </source>
</evidence>
<evidence type="ECO:0000259" key="4">
    <source>
        <dbReference type="Pfam" id="PF13193"/>
    </source>
</evidence>
<dbReference type="Proteomes" id="UP000323521">
    <property type="component" value="Chromosome"/>
</dbReference>
<evidence type="ECO:0008006" key="7">
    <source>
        <dbReference type="Google" id="ProtNLM"/>
    </source>
</evidence>
<feature type="domain" description="AMP-dependent synthetase/ligase" evidence="3">
    <location>
        <begin position="15"/>
        <end position="400"/>
    </location>
</feature>
<dbReference type="SUPFAM" id="SSF56801">
    <property type="entry name" value="Acetyl-CoA synthetase-like"/>
    <property type="match status" value="1"/>
</dbReference>